<dbReference type="GeneID" id="83015031"/>
<feature type="transmembrane region" description="Helical" evidence="2">
    <location>
        <begin position="1207"/>
        <end position="1229"/>
    </location>
</feature>
<dbReference type="GO" id="GO:0005886">
    <property type="term" value="C:plasma membrane"/>
    <property type="evidence" value="ECO:0007669"/>
    <property type="project" value="TreeGrafter"/>
</dbReference>
<feature type="transmembrane region" description="Helical" evidence="2">
    <location>
        <begin position="690"/>
        <end position="715"/>
    </location>
</feature>
<protein>
    <submittedName>
        <fullName evidence="3">Acriflavin resistance protein</fullName>
    </submittedName>
</protein>
<accession>A0A412G3K2</accession>
<feature type="transmembrane region" description="Helical" evidence="2">
    <location>
        <begin position="735"/>
        <end position="759"/>
    </location>
</feature>
<dbReference type="PANTHER" id="PTHR32063:SF0">
    <property type="entry name" value="SWARMING MOTILITY PROTEIN SWRC"/>
    <property type="match status" value="1"/>
</dbReference>
<sequence length="1327" mass="143216">MFSKFSVKKPYTVIVGVVMCLLLGVISFMNSTTDLLPEMELPYVVIYSTYPGASAEKVETSLTRILESSVSTTENLSNMSSISSDNLSLIILEFADDTNMDTAMLDLNAKIDLVKGYLDETISSPTLMAINPNMMPIMMATADYDGHDLQGLSDFVNEKVVPELEKTKGVASVDPTGLLEETVQIVLDHDKIDEINNKVLDSVDSELAKNERELREKLQEVNDGLQKITDGESELTSTKNETYDKLAQSSVQLQQAATNLIAMDSQITQLKAEKAAFEQIVSGVDQLKAQLGLSAEATPEEVTAAVEAAIAKAQEGLAQAQLGIQGLTALQGQIQDLPDEMELPEEIKLMLQQAGLADLENAGQAKAALSAMLEQLNSTVDQANAGIAAMQGALQIVPKYDDAKVKLSNVEIEIATAEGVKQAASSMLTKAGIDVSDLNSLQSKLESGKLTAAGEITKGEMTISTTKTTLESAKTQIEDGLKQIADARDEALKKANISEALSPSMISTMLTAENFSMPAGYIASNDDSLLIKVGDQFASLEEVENLLLMSMEIDGLEEVRLKDLASVQIVNNSEKLYTRVNGNPGIMLSFQKSSTASTADVCKALHKTFDKLGTQYEGLHFSTLMDQGVYIDMIVNSVLENFLYGAILAIIVLILFLRDLKPTVIIALSIPISLMFAMVLMYFSGVTLNIISLSGLALGVGMLVDNSVVVIENIYRMRNEGVGLIDAAIEGAKQVAGAIIASTLTTVCVFLPIVFATGLARQLFVDMGLTIAYSLLASLIVALTLVPMLASKMLKKQNEKKHGFFEKLVSGYTGLLKWSLGHKLIVMGGVIALLIFSTIGVMNMGMTLIPSMDSGQMSVSVTLQNEDATDQECFAMYDQVMERLMQVEGVETVGVTSGGSGLSTMMGGGGNTSTTFYIITEEKANTKKMEAEIPQVLADLPVDAAVSTSNMDLSVLGGSGVAMTLYGDDLDELQTAAIQLGNQLKQIEGIDVVDDGQQDPVKEVRVIVDKNEAMKYGLTVAQVYQSVASSIKEETTSTTLAIQDKDYPVVIVQDAASLTQLDNLQDMKLKGTENQEEKEIELWRIADIENGTGMNSIYRENSRRFVNVSGTIKEGYNVSLVTRDVQKQLDTSGLPESVSLEFSGENETIMETMVTMIQMILLAIAFIYMIMVAQFQSLLSPFIVMFTIPLAFTGGFLGLLITGQELSIVAMLGFLVLCGVVVNNGIVFIDYANQLKEQGYATCEAIIETGRTRLRPILMTALTTILAMTTMALGIGTGSDMMQGMAIVTIGGLTYSTVLTLFVVPIMIEVTSRRKDRKKAKAEPAHE</sequence>
<evidence type="ECO:0000256" key="1">
    <source>
        <dbReference type="SAM" id="Coils"/>
    </source>
</evidence>
<organism evidence="3 4">
    <name type="scientific">Holdemania filiformis</name>
    <dbReference type="NCBI Taxonomy" id="61171"/>
    <lineage>
        <taxon>Bacteria</taxon>
        <taxon>Bacillati</taxon>
        <taxon>Bacillota</taxon>
        <taxon>Erysipelotrichia</taxon>
        <taxon>Erysipelotrichales</taxon>
        <taxon>Erysipelotrichaceae</taxon>
        <taxon>Holdemania</taxon>
    </lineage>
</organism>
<dbReference type="GO" id="GO:0042910">
    <property type="term" value="F:xenobiotic transmembrane transporter activity"/>
    <property type="evidence" value="ECO:0007669"/>
    <property type="project" value="TreeGrafter"/>
</dbReference>
<feature type="transmembrane region" description="Helical" evidence="2">
    <location>
        <begin position="1257"/>
        <end position="1278"/>
    </location>
</feature>
<dbReference type="InterPro" id="IPR001036">
    <property type="entry name" value="Acrflvin-R"/>
</dbReference>
<keyword evidence="1" id="KW-0175">Coiled coil</keyword>
<feature type="coiled-coil region" evidence="1">
    <location>
        <begin position="200"/>
        <end position="228"/>
    </location>
</feature>
<dbReference type="RefSeq" id="WP_117894540.1">
    <property type="nucleotide sequence ID" value="NZ_CABJCV010000006.1"/>
</dbReference>
<dbReference type="InterPro" id="IPR027463">
    <property type="entry name" value="AcrB_DN_DC_subdom"/>
</dbReference>
<dbReference type="Pfam" id="PF00873">
    <property type="entry name" value="ACR_tran"/>
    <property type="match status" value="2"/>
</dbReference>
<comment type="caution">
    <text evidence="3">The sequence shown here is derived from an EMBL/GenBank/DDBJ whole genome shotgun (WGS) entry which is preliminary data.</text>
</comment>
<feature type="transmembrane region" description="Helical" evidence="2">
    <location>
        <begin position="1153"/>
        <end position="1171"/>
    </location>
</feature>
<dbReference type="PANTHER" id="PTHR32063">
    <property type="match status" value="1"/>
</dbReference>
<dbReference type="SUPFAM" id="SSF82714">
    <property type="entry name" value="Multidrug efflux transporter AcrB TolC docking domain, DN and DC subdomains"/>
    <property type="match status" value="1"/>
</dbReference>
<reference evidence="3 4" key="1">
    <citation type="submission" date="2018-08" db="EMBL/GenBank/DDBJ databases">
        <title>A genome reference for cultivated species of the human gut microbiota.</title>
        <authorList>
            <person name="Zou Y."/>
            <person name="Xue W."/>
            <person name="Luo G."/>
        </authorList>
    </citation>
    <scope>NUCLEOTIDE SEQUENCE [LARGE SCALE GENOMIC DNA]</scope>
    <source>
        <strain evidence="3 4">AF24-29</strain>
    </source>
</reference>
<feature type="transmembrane region" description="Helical" evidence="2">
    <location>
        <begin position="824"/>
        <end position="849"/>
    </location>
</feature>
<evidence type="ECO:0000313" key="4">
    <source>
        <dbReference type="Proteomes" id="UP000284178"/>
    </source>
</evidence>
<feature type="transmembrane region" description="Helical" evidence="2">
    <location>
        <begin position="664"/>
        <end position="684"/>
    </location>
</feature>
<dbReference type="SUPFAM" id="SSF82866">
    <property type="entry name" value="Multidrug efflux transporter AcrB transmembrane domain"/>
    <property type="match status" value="2"/>
</dbReference>
<dbReference type="Gene3D" id="3.30.70.1430">
    <property type="entry name" value="Multidrug efflux transporter AcrB pore domain"/>
    <property type="match status" value="2"/>
</dbReference>
<dbReference type="Proteomes" id="UP000284178">
    <property type="component" value="Unassembled WGS sequence"/>
</dbReference>
<dbReference type="Gene3D" id="3.30.70.1440">
    <property type="entry name" value="Multidrug efflux transporter AcrB pore domain"/>
    <property type="match status" value="1"/>
</dbReference>
<evidence type="ECO:0000313" key="3">
    <source>
        <dbReference type="EMBL" id="RGR75044.1"/>
    </source>
</evidence>
<dbReference type="EMBL" id="QRUP01000006">
    <property type="protein sequence ID" value="RGR75044.1"/>
    <property type="molecule type" value="Genomic_DNA"/>
</dbReference>
<dbReference type="Gene3D" id="3.30.70.1320">
    <property type="entry name" value="Multidrug efflux transporter AcrB pore domain like"/>
    <property type="match status" value="2"/>
</dbReference>
<feature type="transmembrane region" description="Helical" evidence="2">
    <location>
        <begin position="1284"/>
        <end position="1308"/>
    </location>
</feature>
<feature type="transmembrane region" description="Helical" evidence="2">
    <location>
        <begin position="12"/>
        <end position="29"/>
    </location>
</feature>
<proteinExistence type="predicted"/>
<dbReference type="SUPFAM" id="SSF82693">
    <property type="entry name" value="Multidrug efflux transporter AcrB pore domain, PN1, PN2, PC1 and PC2 subdomains"/>
    <property type="match status" value="2"/>
</dbReference>
<feature type="transmembrane region" description="Helical" evidence="2">
    <location>
        <begin position="641"/>
        <end position="657"/>
    </location>
</feature>
<name>A0A412G3K2_9FIRM</name>
<keyword evidence="2" id="KW-0472">Membrane</keyword>
<dbReference type="Gene3D" id="3.30.2090.10">
    <property type="entry name" value="Multidrug efflux transporter AcrB TolC docking domain, DN and DC subdomains"/>
    <property type="match status" value="3"/>
</dbReference>
<gene>
    <name evidence="3" type="ORF">DWY25_06380</name>
</gene>
<feature type="transmembrane region" description="Helical" evidence="2">
    <location>
        <begin position="1178"/>
        <end position="1201"/>
    </location>
</feature>
<keyword evidence="2" id="KW-1133">Transmembrane helix</keyword>
<keyword evidence="2" id="KW-0812">Transmembrane</keyword>
<evidence type="ECO:0000256" key="2">
    <source>
        <dbReference type="SAM" id="Phobius"/>
    </source>
</evidence>
<dbReference type="Gene3D" id="1.20.1640.10">
    <property type="entry name" value="Multidrug efflux transporter AcrB transmembrane domain"/>
    <property type="match status" value="3"/>
</dbReference>
<feature type="transmembrane region" description="Helical" evidence="2">
    <location>
        <begin position="771"/>
        <end position="790"/>
    </location>
</feature>
<keyword evidence="4" id="KW-1185">Reference proteome</keyword>